<protein>
    <submittedName>
        <fullName evidence="2">Uncharacterized protein</fullName>
    </submittedName>
</protein>
<evidence type="ECO:0000313" key="3">
    <source>
        <dbReference type="Proteomes" id="UP000291084"/>
    </source>
</evidence>
<reference evidence="2 3" key="1">
    <citation type="journal article" date="2015" name="Sci. Rep.">
        <title>The power of single molecule real-time sequencing technology in the de novo assembly of a eukaryotic genome.</title>
        <authorList>
            <person name="Sakai H."/>
            <person name="Naito K."/>
            <person name="Ogiso-Tanaka E."/>
            <person name="Takahashi Y."/>
            <person name="Iseki K."/>
            <person name="Muto C."/>
            <person name="Satou K."/>
            <person name="Teruya K."/>
            <person name="Shiroma A."/>
            <person name="Shimoji M."/>
            <person name="Hirano T."/>
            <person name="Itoh T."/>
            <person name="Kaga A."/>
            <person name="Tomooka N."/>
        </authorList>
    </citation>
    <scope>NUCLEOTIDE SEQUENCE [LARGE SCALE GENOMIC DNA]</scope>
    <source>
        <strain evidence="3">cv. Shumari</strain>
    </source>
</reference>
<dbReference type="EMBL" id="AP015035">
    <property type="protein sequence ID" value="BAT78148.1"/>
    <property type="molecule type" value="Genomic_DNA"/>
</dbReference>
<name>A0A0S3RBU5_PHAAN</name>
<gene>
    <name evidence="2" type="primary">Vigan.02G079400</name>
    <name evidence="2" type="ORF">VIGAN_02079400</name>
</gene>
<feature type="non-terminal residue" evidence="2">
    <location>
        <position position="1"/>
    </location>
</feature>
<evidence type="ECO:0000313" key="2">
    <source>
        <dbReference type="EMBL" id="BAT78148.1"/>
    </source>
</evidence>
<proteinExistence type="predicted"/>
<feature type="compositionally biased region" description="Polar residues" evidence="1">
    <location>
        <begin position="1"/>
        <end position="18"/>
    </location>
</feature>
<sequence length="72" mass="8593">RSTSSSKKNYHQQTSSNQKHFKRKPMHKTYQKFANGVILPPWERFSNVFNNMASSSSLFFRHMKFKCNPSFF</sequence>
<keyword evidence="3" id="KW-1185">Reference proteome</keyword>
<accession>A0A0S3RBU5</accession>
<dbReference type="Proteomes" id="UP000291084">
    <property type="component" value="Chromosome 2"/>
</dbReference>
<dbReference type="AlphaFoldDB" id="A0A0S3RBU5"/>
<evidence type="ECO:0000256" key="1">
    <source>
        <dbReference type="SAM" id="MobiDB-lite"/>
    </source>
</evidence>
<feature type="region of interest" description="Disordered" evidence="1">
    <location>
        <begin position="1"/>
        <end position="26"/>
    </location>
</feature>
<organism evidence="2 3">
    <name type="scientific">Vigna angularis var. angularis</name>
    <dbReference type="NCBI Taxonomy" id="157739"/>
    <lineage>
        <taxon>Eukaryota</taxon>
        <taxon>Viridiplantae</taxon>
        <taxon>Streptophyta</taxon>
        <taxon>Embryophyta</taxon>
        <taxon>Tracheophyta</taxon>
        <taxon>Spermatophyta</taxon>
        <taxon>Magnoliopsida</taxon>
        <taxon>eudicotyledons</taxon>
        <taxon>Gunneridae</taxon>
        <taxon>Pentapetalae</taxon>
        <taxon>rosids</taxon>
        <taxon>fabids</taxon>
        <taxon>Fabales</taxon>
        <taxon>Fabaceae</taxon>
        <taxon>Papilionoideae</taxon>
        <taxon>50 kb inversion clade</taxon>
        <taxon>NPAAA clade</taxon>
        <taxon>indigoferoid/millettioid clade</taxon>
        <taxon>Phaseoleae</taxon>
        <taxon>Vigna</taxon>
    </lineage>
</organism>